<evidence type="ECO:0000313" key="10">
    <source>
        <dbReference type="EMBL" id="CDK98713.1"/>
    </source>
</evidence>
<evidence type="ECO:0000256" key="4">
    <source>
        <dbReference type="ARBA" id="ARBA00022553"/>
    </source>
</evidence>
<evidence type="ECO:0000259" key="8">
    <source>
        <dbReference type="PROSITE" id="PS50109"/>
    </source>
</evidence>
<evidence type="ECO:0000256" key="2">
    <source>
        <dbReference type="ARBA" id="ARBA00004370"/>
    </source>
</evidence>
<feature type="transmembrane region" description="Helical" evidence="7">
    <location>
        <begin position="149"/>
        <end position="170"/>
    </location>
</feature>
<dbReference type="AlphaFoldDB" id="V6F2K7"/>
<dbReference type="Gene3D" id="3.30.450.20">
    <property type="entry name" value="PAS domain"/>
    <property type="match status" value="1"/>
</dbReference>
<keyword evidence="7" id="KW-0472">Membrane</keyword>
<evidence type="ECO:0000256" key="7">
    <source>
        <dbReference type="SAM" id="Phobius"/>
    </source>
</evidence>
<dbReference type="SMART" id="SM00387">
    <property type="entry name" value="HATPase_c"/>
    <property type="match status" value="1"/>
</dbReference>
<feature type="transmembrane region" description="Helical" evidence="7">
    <location>
        <begin position="21"/>
        <end position="39"/>
    </location>
</feature>
<name>V6F2K7_MAGGM</name>
<evidence type="ECO:0000256" key="1">
    <source>
        <dbReference type="ARBA" id="ARBA00000085"/>
    </source>
</evidence>
<keyword evidence="7" id="KW-0812">Transmembrane</keyword>
<dbReference type="Pfam" id="PF17149">
    <property type="entry name" value="CHASE5"/>
    <property type="match status" value="1"/>
</dbReference>
<sequence>MSSAFIMRRPHGVIGRLLRRVILAGGIAALILTSALLYLEYRRDLGVLMDRLTQIESSTLPSIAENVWLEDRERLELVFKGLLQLPGMAQVELLDAQGGTVLRMGQAPDHAIVQVFALTRPYNDRLMDLGQLRVSATTAPLHRRTLERLWGILAANLALIVVLVAAIYALTHQSVIRPLRLIALYAEELGRQGPMATPEQDLGQFHSGDEMWELVRTLNLMRQELARGHQELAANEQRLRILFSASPVSLWEEDFSAVAAALEKHRPNIDDIDAWMQANPTEVLALADMVRVIDVNDATISMHHARSREELLRRLPLIFTPESLPAFQAQLRALWMGETTLTTDTVVRTLDGQLRQILLRWKVATGDEQTLNRVIVSQEDITERKAWANQLEDALARLRASNAELERVTFVTAHDLLEPMRAVISFSQLIERHVRASGTPSTELSDDLSYLQAAALRMKLQIEGMNRYASICQEQVVMQLMPLSLAVNDALQKVSLPDDIVLDIGELPEIIGNRRQLADLFFQLIENSVKFRGGDKLHISIAALQVREGWRVTVSDNGIGIDPAFSQSLFDLFRRLHGPGQYSGVGIGLALCRKIMERHDGHIAFDSGYYPGARLVLTFPTAPLATPLATPGPAL</sequence>
<feature type="domain" description="Histidine kinase" evidence="8">
    <location>
        <begin position="411"/>
        <end position="623"/>
    </location>
</feature>
<dbReference type="InterPro" id="IPR004358">
    <property type="entry name" value="Sig_transdc_His_kin-like_C"/>
</dbReference>
<dbReference type="Proteomes" id="UP000018922">
    <property type="component" value="Chromosome I"/>
</dbReference>
<proteinExistence type="predicted"/>
<dbReference type="InterPro" id="IPR003660">
    <property type="entry name" value="HAMP_dom"/>
</dbReference>
<dbReference type="InterPro" id="IPR052162">
    <property type="entry name" value="Sensor_kinase/Photoreceptor"/>
</dbReference>
<dbReference type="InterPro" id="IPR005467">
    <property type="entry name" value="His_kinase_dom"/>
</dbReference>
<dbReference type="eggNOG" id="COG4251">
    <property type="taxonomic scope" value="Bacteria"/>
</dbReference>
<dbReference type="EC" id="2.7.13.3" evidence="3"/>
<comment type="catalytic activity">
    <reaction evidence="1">
        <text>ATP + protein L-histidine = ADP + protein N-phospho-L-histidine.</text>
        <dbReference type="EC" id="2.7.13.3"/>
    </reaction>
</comment>
<feature type="domain" description="HAMP" evidence="9">
    <location>
        <begin position="173"/>
        <end position="230"/>
    </location>
</feature>
<dbReference type="PROSITE" id="PS50885">
    <property type="entry name" value="HAMP"/>
    <property type="match status" value="1"/>
</dbReference>
<dbReference type="PANTHER" id="PTHR43304">
    <property type="entry name" value="PHYTOCHROME-LIKE PROTEIN CPH1"/>
    <property type="match status" value="1"/>
</dbReference>
<evidence type="ECO:0000259" key="9">
    <source>
        <dbReference type="PROSITE" id="PS50885"/>
    </source>
</evidence>
<keyword evidence="7" id="KW-1133">Transmembrane helix</keyword>
<dbReference type="PANTHER" id="PTHR43304:SF1">
    <property type="entry name" value="PAC DOMAIN-CONTAINING PROTEIN"/>
    <property type="match status" value="1"/>
</dbReference>
<evidence type="ECO:0000256" key="3">
    <source>
        <dbReference type="ARBA" id="ARBA00012438"/>
    </source>
</evidence>
<keyword evidence="4" id="KW-0597">Phosphoprotein</keyword>
<keyword evidence="11" id="KW-1185">Reference proteome</keyword>
<dbReference type="GO" id="GO:0000155">
    <property type="term" value="F:phosphorelay sensor kinase activity"/>
    <property type="evidence" value="ECO:0007669"/>
    <property type="project" value="InterPro"/>
</dbReference>
<protein>
    <recommendedName>
        <fullName evidence="3">histidine kinase</fullName>
        <ecNumber evidence="3">2.7.13.3</ecNumber>
    </recommendedName>
</protein>
<dbReference type="PROSITE" id="PS50109">
    <property type="entry name" value="HIS_KIN"/>
    <property type="match status" value="1"/>
</dbReference>
<dbReference type="GO" id="GO:0016020">
    <property type="term" value="C:membrane"/>
    <property type="evidence" value="ECO:0007669"/>
    <property type="project" value="UniProtKB-SubCell"/>
</dbReference>
<dbReference type="InterPro" id="IPR033414">
    <property type="entry name" value="Sensor_dom"/>
</dbReference>
<dbReference type="SUPFAM" id="SSF55874">
    <property type="entry name" value="ATPase domain of HSP90 chaperone/DNA topoisomerase II/histidine kinase"/>
    <property type="match status" value="1"/>
</dbReference>
<dbReference type="Gene3D" id="3.30.565.10">
    <property type="entry name" value="Histidine kinase-like ATPase, C-terminal domain"/>
    <property type="match status" value="1"/>
</dbReference>
<dbReference type="EMBL" id="HG794546">
    <property type="protein sequence ID" value="CDK98713.1"/>
    <property type="molecule type" value="Genomic_DNA"/>
</dbReference>
<organism evidence="10 11">
    <name type="scientific">Magnetospirillum gryphiswaldense (strain DSM 6361 / JCM 21280 / NBRC 15271 / MSR-1)</name>
    <dbReference type="NCBI Taxonomy" id="431944"/>
    <lineage>
        <taxon>Bacteria</taxon>
        <taxon>Pseudomonadati</taxon>
        <taxon>Pseudomonadota</taxon>
        <taxon>Alphaproteobacteria</taxon>
        <taxon>Rhodospirillales</taxon>
        <taxon>Rhodospirillaceae</taxon>
        <taxon>Magnetospirillum</taxon>
    </lineage>
</organism>
<dbReference type="SUPFAM" id="SSF47384">
    <property type="entry name" value="Homodimeric domain of signal transducing histidine kinase"/>
    <property type="match status" value="1"/>
</dbReference>
<dbReference type="InterPro" id="IPR036890">
    <property type="entry name" value="HATPase_C_sf"/>
</dbReference>
<dbReference type="STRING" id="1430440.MGMSRv2__1498"/>
<dbReference type="PRINTS" id="PR00344">
    <property type="entry name" value="BCTRLSENSOR"/>
</dbReference>
<accession>V6F2K7</accession>
<dbReference type="CDD" id="cd00130">
    <property type="entry name" value="PAS"/>
    <property type="match status" value="1"/>
</dbReference>
<comment type="subcellular location">
    <subcellularLocation>
        <location evidence="2">Membrane</location>
    </subcellularLocation>
</comment>
<reference evidence="10 11" key="1">
    <citation type="journal article" date="2014" name="Genome Announc.">
        <title>Complete genome sequence of Magnetospirillum gryphiswaldense MSR-1.</title>
        <authorList>
            <person name="Wang X."/>
            <person name="Wang Q."/>
            <person name="Zhang W."/>
            <person name="Wang Y."/>
            <person name="Li L."/>
            <person name="Wen T."/>
            <person name="Zhang T."/>
            <person name="Zhang Y."/>
            <person name="Xu J."/>
            <person name="Hu J."/>
            <person name="Li S."/>
            <person name="Liu L."/>
            <person name="Liu J."/>
            <person name="Jiang W."/>
            <person name="Tian J."/>
            <person name="Li Y."/>
            <person name="Schuler D."/>
            <person name="Wang L."/>
            <person name="Li J."/>
        </authorList>
    </citation>
    <scope>NUCLEOTIDE SEQUENCE [LARGE SCALE GENOMIC DNA]</scope>
    <source>
        <strain evidence="11">DSM 6361 / JCM 21280 / NBRC 15271 / MSR-1</strain>
    </source>
</reference>
<dbReference type="Gene3D" id="6.10.340.10">
    <property type="match status" value="1"/>
</dbReference>
<dbReference type="HOGENOM" id="CLU_430718_0_0_5"/>
<dbReference type="InterPro" id="IPR000014">
    <property type="entry name" value="PAS"/>
</dbReference>
<dbReference type="Pfam" id="PF02518">
    <property type="entry name" value="HATPase_c"/>
    <property type="match status" value="1"/>
</dbReference>
<keyword evidence="5" id="KW-0808">Transferase</keyword>
<keyword evidence="6 10" id="KW-0418">Kinase</keyword>
<evidence type="ECO:0000256" key="5">
    <source>
        <dbReference type="ARBA" id="ARBA00022679"/>
    </source>
</evidence>
<dbReference type="InterPro" id="IPR003594">
    <property type="entry name" value="HATPase_dom"/>
</dbReference>
<evidence type="ECO:0000256" key="6">
    <source>
        <dbReference type="ARBA" id="ARBA00022777"/>
    </source>
</evidence>
<evidence type="ECO:0000313" key="11">
    <source>
        <dbReference type="Proteomes" id="UP000018922"/>
    </source>
</evidence>
<dbReference type="InterPro" id="IPR036097">
    <property type="entry name" value="HisK_dim/P_sf"/>
</dbReference>
<dbReference type="SUPFAM" id="SSF55785">
    <property type="entry name" value="PYP-like sensor domain (PAS domain)"/>
    <property type="match status" value="1"/>
</dbReference>
<gene>
    <name evidence="10" type="ordered locus">MGMSRv2__1498</name>
</gene>
<dbReference type="InterPro" id="IPR035965">
    <property type="entry name" value="PAS-like_dom_sf"/>
</dbReference>
<dbReference type="KEGG" id="mgy:MGMSRv2__1498"/>